<dbReference type="InterPro" id="IPR003594">
    <property type="entry name" value="HATPase_dom"/>
</dbReference>
<dbReference type="InterPro" id="IPR050351">
    <property type="entry name" value="BphY/WalK/GraS-like"/>
</dbReference>
<dbReference type="SMART" id="SM00387">
    <property type="entry name" value="HATPase_c"/>
    <property type="match status" value="1"/>
</dbReference>
<organism evidence="11 12">
    <name type="scientific">Vallitalea pronyensis</name>
    <dbReference type="NCBI Taxonomy" id="1348613"/>
    <lineage>
        <taxon>Bacteria</taxon>
        <taxon>Bacillati</taxon>
        <taxon>Bacillota</taxon>
        <taxon>Clostridia</taxon>
        <taxon>Lachnospirales</taxon>
        <taxon>Vallitaleaceae</taxon>
        <taxon>Vallitalea</taxon>
    </lineage>
</organism>
<keyword evidence="8" id="KW-1133">Transmembrane helix</keyword>
<dbReference type="GO" id="GO:0000155">
    <property type="term" value="F:phosphorelay sensor kinase activity"/>
    <property type="evidence" value="ECO:0007669"/>
    <property type="project" value="InterPro"/>
</dbReference>
<dbReference type="Gene3D" id="6.10.340.10">
    <property type="match status" value="1"/>
</dbReference>
<dbReference type="Pfam" id="PF02518">
    <property type="entry name" value="HATPase_c"/>
    <property type="match status" value="1"/>
</dbReference>
<dbReference type="GO" id="GO:0016036">
    <property type="term" value="P:cellular response to phosphate starvation"/>
    <property type="evidence" value="ECO:0007669"/>
    <property type="project" value="TreeGrafter"/>
</dbReference>
<evidence type="ECO:0000256" key="1">
    <source>
        <dbReference type="ARBA" id="ARBA00000085"/>
    </source>
</evidence>
<dbReference type="SUPFAM" id="SSF47384">
    <property type="entry name" value="Homodimeric domain of signal transducing histidine kinase"/>
    <property type="match status" value="1"/>
</dbReference>
<dbReference type="Pfam" id="PF00672">
    <property type="entry name" value="HAMP"/>
    <property type="match status" value="1"/>
</dbReference>
<dbReference type="EC" id="2.7.13.3" evidence="3"/>
<dbReference type="Proteomes" id="UP000683246">
    <property type="component" value="Chromosome"/>
</dbReference>
<dbReference type="EMBL" id="CP058649">
    <property type="protein sequence ID" value="QUI21676.1"/>
    <property type="molecule type" value="Genomic_DNA"/>
</dbReference>
<dbReference type="InterPro" id="IPR036097">
    <property type="entry name" value="HisK_dim/P_sf"/>
</dbReference>
<keyword evidence="6" id="KW-0418">Kinase</keyword>
<evidence type="ECO:0000259" key="9">
    <source>
        <dbReference type="PROSITE" id="PS50109"/>
    </source>
</evidence>
<feature type="domain" description="Histidine kinase" evidence="9">
    <location>
        <begin position="269"/>
        <end position="466"/>
    </location>
</feature>
<dbReference type="SMART" id="SM00304">
    <property type="entry name" value="HAMP"/>
    <property type="match status" value="1"/>
</dbReference>
<dbReference type="GO" id="GO:0004721">
    <property type="term" value="F:phosphoprotein phosphatase activity"/>
    <property type="evidence" value="ECO:0007669"/>
    <property type="project" value="TreeGrafter"/>
</dbReference>
<gene>
    <name evidence="11" type="ORF">HZI73_04930</name>
</gene>
<dbReference type="GO" id="GO:0005886">
    <property type="term" value="C:plasma membrane"/>
    <property type="evidence" value="ECO:0007669"/>
    <property type="project" value="TreeGrafter"/>
</dbReference>
<dbReference type="Gene3D" id="3.30.565.10">
    <property type="entry name" value="Histidine kinase-like ATPase, C-terminal domain"/>
    <property type="match status" value="1"/>
</dbReference>
<dbReference type="InterPro" id="IPR005467">
    <property type="entry name" value="His_kinase_dom"/>
</dbReference>
<dbReference type="InterPro" id="IPR003660">
    <property type="entry name" value="HAMP_dom"/>
</dbReference>
<dbReference type="SMART" id="SM00388">
    <property type="entry name" value="HisKA"/>
    <property type="match status" value="1"/>
</dbReference>
<dbReference type="Gene3D" id="1.10.287.130">
    <property type="match status" value="1"/>
</dbReference>
<keyword evidence="8" id="KW-0812">Transmembrane</keyword>
<evidence type="ECO:0000256" key="2">
    <source>
        <dbReference type="ARBA" id="ARBA00004370"/>
    </source>
</evidence>
<reference evidence="11" key="1">
    <citation type="submission" date="2020-07" db="EMBL/GenBank/DDBJ databases">
        <title>Vallitalea pronyensis genome.</title>
        <authorList>
            <person name="Postec A."/>
        </authorList>
    </citation>
    <scope>NUCLEOTIDE SEQUENCE</scope>
    <source>
        <strain evidence="11">FatNI3</strain>
    </source>
</reference>
<dbReference type="PANTHER" id="PTHR45453:SF3">
    <property type="entry name" value="HISTIDINE KINASE"/>
    <property type="match status" value="1"/>
</dbReference>
<dbReference type="PROSITE" id="PS50885">
    <property type="entry name" value="HAMP"/>
    <property type="match status" value="1"/>
</dbReference>
<evidence type="ECO:0000256" key="4">
    <source>
        <dbReference type="ARBA" id="ARBA00022553"/>
    </source>
</evidence>
<evidence type="ECO:0000313" key="12">
    <source>
        <dbReference type="Proteomes" id="UP000683246"/>
    </source>
</evidence>
<keyword evidence="4" id="KW-0597">Phosphoprotein</keyword>
<dbReference type="InterPro" id="IPR036890">
    <property type="entry name" value="HATPase_C_sf"/>
</dbReference>
<name>A0A8J8MHR8_9FIRM</name>
<dbReference type="AlphaFoldDB" id="A0A8J8MHR8"/>
<keyword evidence="12" id="KW-1185">Reference proteome</keyword>
<comment type="subcellular location">
    <subcellularLocation>
        <location evidence="2">Membrane</location>
    </subcellularLocation>
</comment>
<sequence>MNSIKKKLFLQIGSLIVLLIGLLILANTFLLKPFYIQKQKKQLLKHYDVINAIDADGYSASYDVLGDIENKSHVNIIIKDNTGVLYSTKFNFLDDTLIEPKLTPPPPKPYVIVQEKPINQQINWVWSEDERKTRFLQIVGTLDNSNRIKISMPLMAINHSIDLANQFTLIIGILLFVIGMFIAYVLSQHFTKPILDMNRTTTALKHLHFGTACQVRSKDELGQLAQSINDMSIELRDTIHSLNHSNNELQKEVKKRIKIDEKRKQLLSNVSHELKTPIALLQGYAEGLKLNVAKNHNRTDFYCDVIVDEANKMNQLVQTLLSVNQIEFGDIKIHETDFDIVDLVHYIVDKYHQHFEDHHLHVSFLPLNQPIGVHTDRLKVEQVLTNYINNAIQYVDDQKMIKIRMVDREHHVRIEVYNSCTSIPEEELDKLWDSFYKLDKARTRALGGHGLGLSIVKAIQEALGNGYGVELNPNGICFWFEVAKCTEDL</sequence>
<protein>
    <recommendedName>
        <fullName evidence="3">histidine kinase</fullName>
        <ecNumber evidence="3">2.7.13.3</ecNumber>
    </recommendedName>
</protein>
<evidence type="ECO:0000256" key="6">
    <source>
        <dbReference type="ARBA" id="ARBA00022777"/>
    </source>
</evidence>
<keyword evidence="7" id="KW-0902">Two-component regulatory system</keyword>
<dbReference type="SUPFAM" id="SSF55874">
    <property type="entry name" value="ATPase domain of HSP90 chaperone/DNA topoisomerase II/histidine kinase"/>
    <property type="match status" value="1"/>
</dbReference>
<evidence type="ECO:0000313" key="11">
    <source>
        <dbReference type="EMBL" id="QUI21676.1"/>
    </source>
</evidence>
<dbReference type="PANTHER" id="PTHR45453">
    <property type="entry name" value="PHOSPHATE REGULON SENSOR PROTEIN PHOR"/>
    <property type="match status" value="1"/>
</dbReference>
<dbReference type="SUPFAM" id="SSF158472">
    <property type="entry name" value="HAMP domain-like"/>
    <property type="match status" value="1"/>
</dbReference>
<dbReference type="Pfam" id="PF00512">
    <property type="entry name" value="HisKA"/>
    <property type="match status" value="1"/>
</dbReference>
<keyword evidence="8" id="KW-0472">Membrane</keyword>
<evidence type="ECO:0000259" key="10">
    <source>
        <dbReference type="PROSITE" id="PS50885"/>
    </source>
</evidence>
<dbReference type="FunFam" id="1.10.287.130:FF:000001">
    <property type="entry name" value="Two-component sensor histidine kinase"/>
    <property type="match status" value="1"/>
</dbReference>
<evidence type="ECO:0000256" key="5">
    <source>
        <dbReference type="ARBA" id="ARBA00022679"/>
    </source>
</evidence>
<proteinExistence type="predicted"/>
<keyword evidence="5" id="KW-0808">Transferase</keyword>
<feature type="transmembrane region" description="Helical" evidence="8">
    <location>
        <begin position="12"/>
        <end position="31"/>
    </location>
</feature>
<dbReference type="RefSeq" id="WP_212697146.1">
    <property type="nucleotide sequence ID" value="NZ_CP058649.1"/>
</dbReference>
<evidence type="ECO:0000256" key="7">
    <source>
        <dbReference type="ARBA" id="ARBA00023012"/>
    </source>
</evidence>
<dbReference type="InterPro" id="IPR003661">
    <property type="entry name" value="HisK_dim/P_dom"/>
</dbReference>
<evidence type="ECO:0000256" key="8">
    <source>
        <dbReference type="SAM" id="Phobius"/>
    </source>
</evidence>
<comment type="catalytic activity">
    <reaction evidence="1">
        <text>ATP + protein L-histidine = ADP + protein N-phospho-L-histidine.</text>
        <dbReference type="EC" id="2.7.13.3"/>
    </reaction>
</comment>
<accession>A0A8J8MHR8</accession>
<dbReference type="CDD" id="cd00082">
    <property type="entry name" value="HisKA"/>
    <property type="match status" value="1"/>
</dbReference>
<dbReference type="KEGG" id="vpy:HZI73_04930"/>
<feature type="domain" description="HAMP" evidence="10">
    <location>
        <begin position="188"/>
        <end position="240"/>
    </location>
</feature>
<evidence type="ECO:0000256" key="3">
    <source>
        <dbReference type="ARBA" id="ARBA00012438"/>
    </source>
</evidence>
<dbReference type="PROSITE" id="PS50109">
    <property type="entry name" value="HIS_KIN"/>
    <property type="match status" value="1"/>
</dbReference>
<feature type="transmembrane region" description="Helical" evidence="8">
    <location>
        <begin position="167"/>
        <end position="186"/>
    </location>
</feature>
<dbReference type="CDD" id="cd06225">
    <property type="entry name" value="HAMP"/>
    <property type="match status" value="1"/>
</dbReference>